<dbReference type="PANTHER" id="PTHR33221">
    <property type="entry name" value="WINGED HELIX-TURN-HELIX TRANSCRIPTIONAL REGULATOR, RRF2 FAMILY"/>
    <property type="match status" value="1"/>
</dbReference>
<sequence>MKLTIYTDYSLRVLIYLTTLEENEKTNIKEIASAYGISKNHLMKVIFQLGKLGLIDTTRGRNGGIRLALEPNEINIGSVVRQTEDDLNIVECFNTEQNTCAISPACKLKGVLHQALKAYLEVLDQYTLADLTQNQSLLKELLQQDKSTSH</sequence>
<accession>A0ABV6NBV8</accession>
<evidence type="ECO:0000256" key="3">
    <source>
        <dbReference type="ARBA" id="ARBA00040173"/>
    </source>
</evidence>
<keyword evidence="1" id="KW-0238">DNA-binding</keyword>
<dbReference type="InterPro" id="IPR000944">
    <property type="entry name" value="Tscrpt_reg_Rrf2"/>
</dbReference>
<dbReference type="PROSITE" id="PS01332">
    <property type="entry name" value="HTH_RRF2_1"/>
    <property type="match status" value="1"/>
</dbReference>
<name>A0ABV6NBV8_9BACI</name>
<keyword evidence="5" id="KW-1185">Reference proteome</keyword>
<evidence type="ECO:0000256" key="2">
    <source>
        <dbReference type="ARBA" id="ARBA00034078"/>
    </source>
</evidence>
<dbReference type="RefSeq" id="WP_273841064.1">
    <property type="nucleotide sequence ID" value="NZ_JAQQWT010000003.1"/>
</dbReference>
<dbReference type="Pfam" id="PF02082">
    <property type="entry name" value="Rrf2"/>
    <property type="match status" value="1"/>
</dbReference>
<dbReference type="PANTHER" id="PTHR33221:SF4">
    <property type="entry name" value="HTH-TYPE TRANSCRIPTIONAL REPRESSOR NSRR"/>
    <property type="match status" value="1"/>
</dbReference>
<organism evidence="4 5">
    <name type="scientific">Halalkalibacter alkalisediminis</name>
    <dbReference type="NCBI Taxonomy" id="935616"/>
    <lineage>
        <taxon>Bacteria</taxon>
        <taxon>Bacillati</taxon>
        <taxon>Bacillota</taxon>
        <taxon>Bacilli</taxon>
        <taxon>Bacillales</taxon>
        <taxon>Bacillaceae</taxon>
        <taxon>Halalkalibacter</taxon>
    </lineage>
</organism>
<dbReference type="Proteomes" id="UP001589833">
    <property type="component" value="Unassembled WGS sequence"/>
</dbReference>
<comment type="caution">
    <text evidence="4">The sequence shown here is derived from an EMBL/GenBank/DDBJ whole genome shotgun (WGS) entry which is preliminary data.</text>
</comment>
<dbReference type="Gene3D" id="1.10.10.10">
    <property type="entry name" value="Winged helix-like DNA-binding domain superfamily/Winged helix DNA-binding domain"/>
    <property type="match status" value="1"/>
</dbReference>
<comment type="cofactor">
    <cofactor evidence="2">
        <name>[2Fe-2S] cluster</name>
        <dbReference type="ChEBI" id="CHEBI:190135"/>
    </cofactor>
</comment>
<gene>
    <name evidence="4" type="ORF">ACFFH4_04225</name>
</gene>
<dbReference type="InterPro" id="IPR030489">
    <property type="entry name" value="TR_Rrf2-type_CS"/>
</dbReference>
<evidence type="ECO:0000313" key="4">
    <source>
        <dbReference type="EMBL" id="MFC0558253.1"/>
    </source>
</evidence>
<proteinExistence type="predicted"/>
<dbReference type="NCBIfam" id="TIGR00738">
    <property type="entry name" value="rrf2_super"/>
    <property type="match status" value="1"/>
</dbReference>
<dbReference type="SUPFAM" id="SSF46785">
    <property type="entry name" value="Winged helix' DNA-binding domain"/>
    <property type="match status" value="1"/>
</dbReference>
<reference evidence="4 5" key="1">
    <citation type="submission" date="2024-09" db="EMBL/GenBank/DDBJ databases">
        <authorList>
            <person name="Sun Q."/>
            <person name="Mori K."/>
        </authorList>
    </citation>
    <scope>NUCLEOTIDE SEQUENCE [LARGE SCALE GENOMIC DNA]</scope>
    <source>
        <strain evidence="4 5">NCAIM B.02301</strain>
    </source>
</reference>
<protein>
    <recommendedName>
        <fullName evidence="3">HTH-type transcriptional regulator NsrR</fullName>
    </recommendedName>
</protein>
<dbReference type="EMBL" id="JBHLTR010000004">
    <property type="protein sequence ID" value="MFC0558253.1"/>
    <property type="molecule type" value="Genomic_DNA"/>
</dbReference>
<evidence type="ECO:0000313" key="5">
    <source>
        <dbReference type="Proteomes" id="UP001589833"/>
    </source>
</evidence>
<dbReference type="InterPro" id="IPR036388">
    <property type="entry name" value="WH-like_DNA-bd_sf"/>
</dbReference>
<dbReference type="InterPro" id="IPR036390">
    <property type="entry name" value="WH_DNA-bd_sf"/>
</dbReference>
<evidence type="ECO:0000256" key="1">
    <source>
        <dbReference type="ARBA" id="ARBA00023125"/>
    </source>
</evidence>
<dbReference type="PROSITE" id="PS51197">
    <property type="entry name" value="HTH_RRF2_2"/>
    <property type="match status" value="1"/>
</dbReference>